<protein>
    <recommendedName>
        <fullName evidence="3">Terminase small subunit</fullName>
    </recommendedName>
</protein>
<proteinExistence type="predicted"/>
<organism evidence="1 2">
    <name type="scientific">Bifidobacterium pseudolongum subsp. globosum</name>
    <dbReference type="NCBI Taxonomy" id="1690"/>
    <lineage>
        <taxon>Bacteria</taxon>
        <taxon>Bacillati</taxon>
        <taxon>Actinomycetota</taxon>
        <taxon>Actinomycetes</taxon>
        <taxon>Bifidobacteriales</taxon>
        <taxon>Bifidobacteriaceae</taxon>
        <taxon>Bifidobacterium</taxon>
    </lineage>
</organism>
<comment type="caution">
    <text evidence="1">The sequence shown here is derived from an EMBL/GenBank/DDBJ whole genome shotgun (WGS) entry which is preliminary data.</text>
</comment>
<dbReference type="Proteomes" id="UP000292382">
    <property type="component" value="Unassembled WGS sequence"/>
</dbReference>
<gene>
    <name evidence="1" type="ORF">PG2003B_1138</name>
</gene>
<evidence type="ECO:0000313" key="2">
    <source>
        <dbReference type="Proteomes" id="UP000292382"/>
    </source>
</evidence>
<evidence type="ECO:0000313" key="1">
    <source>
        <dbReference type="EMBL" id="RYQ36301.1"/>
    </source>
</evidence>
<sequence>MKCCVCGKEYETSRRGRPSKYCSKNCAKRAERMRKKIGARPAATKKERLAPLSADRHAFEAQMEREMDEPLEKTLRRLRARLRQVIDDPATPPTALAGLSKELVSVSNQLMQITGANAAIDLFADDSEDEEANDDVDVGAEII</sequence>
<reference evidence="1 2" key="1">
    <citation type="submission" date="2018-12" db="EMBL/GenBank/DDBJ databases">
        <title>Unveiling genomic diversity among members of the Bifidobacterium pseudolongum species, a widely distributed gut commensal of the animal kingdom.</title>
        <authorList>
            <person name="Lugli G.A."/>
            <person name="Duranti S."/>
            <person name="Albert K."/>
            <person name="Mancabelli L."/>
            <person name="Napoli S."/>
            <person name="Viappiani A."/>
            <person name="Anzalone R."/>
            <person name="Longhi G."/>
            <person name="Milani C."/>
            <person name="Turroni F."/>
            <person name="Alessandri G."/>
            <person name="Sela D.A."/>
            <person name="Van Sinderen D."/>
            <person name="Ventura M."/>
        </authorList>
    </citation>
    <scope>NUCLEOTIDE SEQUENCE [LARGE SCALE GENOMIC DNA]</scope>
    <source>
        <strain evidence="1 2">2003B</strain>
    </source>
</reference>
<evidence type="ECO:0008006" key="3">
    <source>
        <dbReference type="Google" id="ProtNLM"/>
    </source>
</evidence>
<name>A0A4V1Y4N5_9BIFI</name>
<dbReference type="EMBL" id="RYUW01000013">
    <property type="protein sequence ID" value="RYQ36301.1"/>
    <property type="molecule type" value="Genomic_DNA"/>
</dbReference>
<dbReference type="AlphaFoldDB" id="A0A4V1Y4N5"/>
<accession>A0A4V1Y4N5</accession>